<feature type="compositionally biased region" description="Polar residues" evidence="1">
    <location>
        <begin position="269"/>
        <end position="299"/>
    </location>
</feature>
<accession>A0ABQ4YAI9</accession>
<evidence type="ECO:0000313" key="3">
    <source>
        <dbReference type="Proteomes" id="UP001151760"/>
    </source>
</evidence>
<feature type="region of interest" description="Disordered" evidence="1">
    <location>
        <begin position="113"/>
        <end position="137"/>
    </location>
</feature>
<proteinExistence type="predicted"/>
<name>A0ABQ4YAI9_9ASTR</name>
<feature type="compositionally biased region" description="Polar residues" evidence="1">
    <location>
        <begin position="229"/>
        <end position="248"/>
    </location>
</feature>
<feature type="region of interest" description="Disordered" evidence="1">
    <location>
        <begin position="224"/>
        <end position="299"/>
    </location>
</feature>
<feature type="compositionally biased region" description="Basic and acidic residues" evidence="1">
    <location>
        <begin position="249"/>
        <end position="268"/>
    </location>
</feature>
<protein>
    <submittedName>
        <fullName evidence="2">Uncharacterized protein</fullName>
    </submittedName>
</protein>
<reference evidence="2" key="2">
    <citation type="submission" date="2022-01" db="EMBL/GenBank/DDBJ databases">
        <authorList>
            <person name="Yamashiro T."/>
            <person name="Shiraishi A."/>
            <person name="Satake H."/>
            <person name="Nakayama K."/>
        </authorList>
    </citation>
    <scope>NUCLEOTIDE SEQUENCE</scope>
</reference>
<reference evidence="2" key="1">
    <citation type="journal article" date="2022" name="Int. J. Mol. Sci.">
        <title>Draft Genome of Tanacetum Coccineum: Genomic Comparison of Closely Related Tanacetum-Family Plants.</title>
        <authorList>
            <person name="Yamashiro T."/>
            <person name="Shiraishi A."/>
            <person name="Nakayama K."/>
            <person name="Satake H."/>
        </authorList>
    </citation>
    <scope>NUCLEOTIDE SEQUENCE</scope>
</reference>
<evidence type="ECO:0000313" key="2">
    <source>
        <dbReference type="EMBL" id="GJS74331.1"/>
    </source>
</evidence>
<organism evidence="2 3">
    <name type="scientific">Tanacetum coccineum</name>
    <dbReference type="NCBI Taxonomy" id="301880"/>
    <lineage>
        <taxon>Eukaryota</taxon>
        <taxon>Viridiplantae</taxon>
        <taxon>Streptophyta</taxon>
        <taxon>Embryophyta</taxon>
        <taxon>Tracheophyta</taxon>
        <taxon>Spermatophyta</taxon>
        <taxon>Magnoliopsida</taxon>
        <taxon>eudicotyledons</taxon>
        <taxon>Gunneridae</taxon>
        <taxon>Pentapetalae</taxon>
        <taxon>asterids</taxon>
        <taxon>campanulids</taxon>
        <taxon>Asterales</taxon>
        <taxon>Asteraceae</taxon>
        <taxon>Asteroideae</taxon>
        <taxon>Anthemideae</taxon>
        <taxon>Anthemidinae</taxon>
        <taxon>Tanacetum</taxon>
    </lineage>
</organism>
<evidence type="ECO:0000256" key="1">
    <source>
        <dbReference type="SAM" id="MobiDB-lite"/>
    </source>
</evidence>
<sequence>MHTTMVPEEVKTMKIQAGIQVSRPRELRRQLQLWKRFGRLYLIVFVLVRNVFTLDYDSQMIDKYFAAYTGIEVKQFRETLLQLMSNMQKQESKVDLGKELDVGLVVMESNGTELEVQDDSSRSGNDTNGDDVDIRPIYDEEPMAEKVKGNSVDTKFAKTSVLGKRVLQSLRNQSVVRQLNAFKSERPPMSKPRFASQVDGNNNLTKLVTQHYLPKRRASAFAKLDPMIASSSPRNSSKNMPRFSSNDMVHNHYLDEARKKTQERDRNSKTSVMPSARFQSTADDSKQKPMSNNPKTRSLFASKSSCVTLNVVPLVDHSRNSSPFSDSKHFVCSTCHKCVFNANHDAYIIKLLNEMNSRAKIQSHNTRISSKPVEQKSHTQKSSRQIFTGYSFSPNKSSTVYEKTSPRSCLRWKLTGRIFDIVGIRWIPTGKLLDSCTSKVDSKPLHDSNVDISKIHEFKQTLDLNACTSTNVQKKQSIDLSAEVHASDIIVMTSMIELESLFDPLFDEYFYGENQVVSKSSTITTINASDKRQQQLDSTSSTSTLAKTVTADGNFDFKKDESGIVIRNKGRLVAQGHTQEEGIDYDVDDIIFGSIKKELCDEFEKLMKDKFQMSSILNRFLGVRSTCIIIQKCVSSLQVLLEKFLFLKVKILPVGNHLRQVLEATTLRHKKDLITLRIVPRLWSSGPSSIKLSTLEALKGLFLKIVGAITLSLVTTVVSREEGAEFKVIGFDKAFDSPTLRKTLDLGRGAT</sequence>
<dbReference type="Proteomes" id="UP001151760">
    <property type="component" value="Unassembled WGS sequence"/>
</dbReference>
<dbReference type="EMBL" id="BQNB010010223">
    <property type="protein sequence ID" value="GJS74331.1"/>
    <property type="molecule type" value="Genomic_DNA"/>
</dbReference>
<feature type="region of interest" description="Disordered" evidence="1">
    <location>
        <begin position="362"/>
        <end position="384"/>
    </location>
</feature>
<gene>
    <name evidence="2" type="ORF">Tco_0707172</name>
</gene>
<comment type="caution">
    <text evidence="2">The sequence shown here is derived from an EMBL/GenBank/DDBJ whole genome shotgun (WGS) entry which is preliminary data.</text>
</comment>
<keyword evidence="3" id="KW-1185">Reference proteome</keyword>